<feature type="region of interest" description="Disordered" evidence="1">
    <location>
        <begin position="118"/>
        <end position="163"/>
    </location>
</feature>
<dbReference type="STRING" id="1798543.A2898_01930"/>
<dbReference type="AlphaFoldDB" id="A0A1G2B5W1"/>
<protein>
    <submittedName>
        <fullName evidence="3">Uncharacterized protein</fullName>
    </submittedName>
</protein>
<evidence type="ECO:0000313" key="4">
    <source>
        <dbReference type="Proteomes" id="UP000179164"/>
    </source>
</evidence>
<reference evidence="3 4" key="1">
    <citation type="journal article" date="2016" name="Nat. Commun.">
        <title>Thousands of microbial genomes shed light on interconnected biogeochemical processes in an aquifer system.</title>
        <authorList>
            <person name="Anantharaman K."/>
            <person name="Brown C.T."/>
            <person name="Hug L.A."/>
            <person name="Sharon I."/>
            <person name="Castelle C.J."/>
            <person name="Probst A.J."/>
            <person name="Thomas B.C."/>
            <person name="Singh A."/>
            <person name="Wilkins M.J."/>
            <person name="Karaoz U."/>
            <person name="Brodie E.L."/>
            <person name="Williams K.H."/>
            <person name="Hubbard S.S."/>
            <person name="Banfield J.F."/>
        </authorList>
    </citation>
    <scope>NUCLEOTIDE SEQUENCE [LARGE SCALE GENOMIC DNA]</scope>
</reference>
<feature type="signal peptide" evidence="2">
    <location>
        <begin position="1"/>
        <end position="27"/>
    </location>
</feature>
<dbReference type="Proteomes" id="UP000179164">
    <property type="component" value="Unassembled WGS sequence"/>
</dbReference>
<sequence>MRFRFSLLVGISLAIALALVYIPSTSADRDDCGTGYEFRPSSGVGCVQINCGTIKDAHYSYTERCICGSAGSEFENPADPNKSCNYPADYASCPGCLFACVHADEDCPDAPGLATNKNTNSTTNSSSNANTNKNVNTAANTNQPTNKNINSSNANATPPITTQGSISPTCADECHKYLRGKKNAEVLSAEGEYPDCSCQIDIRDNGGNVTQTVSVDGSIETTYTFDPSSGVLISKTIFNRKDEIEKIRKRLGYRYTEKEIDELLAPDKVDQWFQGQIKNIKTETGLLHPQFWWQHVVAMLDHGSNGNSADFVDVHEFGRCGDSMMWLERNLTTDLNLGDDADEPGQKHEAMLSITGEKYGNMLNHTSLMVRPPGITNAEWEDIVKELKNLSGGEESNPGMLPGSLSNIDPRLLDAKVLDPYKKQTTTVREFIKGWSYIRIS</sequence>
<feature type="compositionally biased region" description="Polar residues" evidence="1">
    <location>
        <begin position="143"/>
        <end position="163"/>
    </location>
</feature>
<evidence type="ECO:0000256" key="1">
    <source>
        <dbReference type="SAM" id="MobiDB-lite"/>
    </source>
</evidence>
<organism evidence="3 4">
    <name type="scientific">Candidatus Kerfeldbacteria bacterium RIFCSPLOWO2_01_FULL_48_11</name>
    <dbReference type="NCBI Taxonomy" id="1798543"/>
    <lineage>
        <taxon>Bacteria</taxon>
        <taxon>Candidatus Kerfeldiibacteriota</taxon>
    </lineage>
</organism>
<evidence type="ECO:0000313" key="3">
    <source>
        <dbReference type="EMBL" id="OGY84009.1"/>
    </source>
</evidence>
<comment type="caution">
    <text evidence="3">The sequence shown here is derived from an EMBL/GenBank/DDBJ whole genome shotgun (WGS) entry which is preliminary data.</text>
</comment>
<dbReference type="EMBL" id="MHKE01000012">
    <property type="protein sequence ID" value="OGY84009.1"/>
    <property type="molecule type" value="Genomic_DNA"/>
</dbReference>
<proteinExistence type="predicted"/>
<evidence type="ECO:0000256" key="2">
    <source>
        <dbReference type="SAM" id="SignalP"/>
    </source>
</evidence>
<gene>
    <name evidence="3" type="ORF">A2898_01930</name>
</gene>
<keyword evidence="2" id="KW-0732">Signal</keyword>
<feature type="compositionally biased region" description="Low complexity" evidence="1">
    <location>
        <begin position="118"/>
        <end position="142"/>
    </location>
</feature>
<accession>A0A1G2B5W1</accession>
<feature type="chain" id="PRO_5009582011" evidence="2">
    <location>
        <begin position="28"/>
        <end position="441"/>
    </location>
</feature>
<name>A0A1G2B5W1_9BACT</name>